<dbReference type="UniPathway" id="UPA00193"/>
<sequence>MKRISIELVPRDEAALRESLAVVKQHAAHADVINIPDLLRLPMRSYEGAAVAKEYFKAAMPHIRAMDIDLSAELPMKDFLRAQEIREVLVIQGDPPQDMTKKVYPTTSTDVIRKFREEMPEVKVYAGIDQYRGSMSDELYRVKRKLQAGAAGFFTQPFFDLRYLSVYEDMLTGLDVYWGVAPVMSERSQSYWERKNKVVFPQEFAPTLDWSIEFTRRVMAFAQERDESIYIMPIKANLEAYLAGIFPAV</sequence>
<evidence type="ECO:0000256" key="3">
    <source>
        <dbReference type="ARBA" id="ARBA00022630"/>
    </source>
</evidence>
<dbReference type="Proteomes" id="UP000543804">
    <property type="component" value="Unassembled WGS sequence"/>
</dbReference>
<dbReference type="GO" id="GO:0006555">
    <property type="term" value="P:methionine metabolic process"/>
    <property type="evidence" value="ECO:0007669"/>
    <property type="project" value="InterPro"/>
</dbReference>
<dbReference type="EMBL" id="JABAFA010000001">
    <property type="protein sequence ID" value="NMD97896.1"/>
    <property type="molecule type" value="Genomic_DNA"/>
</dbReference>
<dbReference type="Pfam" id="PF02219">
    <property type="entry name" value="MTHFR"/>
    <property type="match status" value="1"/>
</dbReference>
<name>A0A848B324_9FIRM</name>
<dbReference type="InterPro" id="IPR003171">
    <property type="entry name" value="Mehydrof_redctse-like"/>
</dbReference>
<proteinExistence type="inferred from homology"/>
<dbReference type="Gene3D" id="3.20.20.220">
    <property type="match status" value="1"/>
</dbReference>
<accession>A0A848B324</accession>
<dbReference type="SUPFAM" id="SSF51730">
    <property type="entry name" value="FAD-linked oxidoreductase"/>
    <property type="match status" value="1"/>
</dbReference>
<keyword evidence="4 6" id="KW-0274">FAD</keyword>
<evidence type="ECO:0000313" key="7">
    <source>
        <dbReference type="EMBL" id="NMD97896.1"/>
    </source>
</evidence>
<dbReference type="AlphaFoldDB" id="A0A848B324"/>
<evidence type="ECO:0000313" key="8">
    <source>
        <dbReference type="Proteomes" id="UP000543804"/>
    </source>
</evidence>
<keyword evidence="3 6" id="KW-0285">Flavoprotein</keyword>
<comment type="similarity">
    <text evidence="6">Belongs to the methylenetetrahydrofolate reductase family.</text>
</comment>
<evidence type="ECO:0000256" key="6">
    <source>
        <dbReference type="RuleBase" id="RU003862"/>
    </source>
</evidence>
<reference evidence="7 8" key="1">
    <citation type="submission" date="2020-04" db="EMBL/GenBank/DDBJ databases">
        <authorList>
            <person name="Hitch T.C.A."/>
            <person name="Wylensek D."/>
            <person name="Clavel T."/>
        </authorList>
    </citation>
    <scope>NUCLEOTIDE SEQUENCE [LARGE SCALE GENOMIC DNA]</scope>
    <source>
        <strain evidence="7 8">PG-130-P53-12</strain>
    </source>
</reference>
<dbReference type="GO" id="GO:0004489">
    <property type="term" value="F:methylenetetrahydrofolate reductase [NAD(P)H] activity"/>
    <property type="evidence" value="ECO:0007669"/>
    <property type="project" value="InterPro"/>
</dbReference>
<evidence type="ECO:0000256" key="2">
    <source>
        <dbReference type="ARBA" id="ARBA00004777"/>
    </source>
</evidence>
<evidence type="ECO:0000256" key="4">
    <source>
        <dbReference type="ARBA" id="ARBA00022827"/>
    </source>
</evidence>
<keyword evidence="5 6" id="KW-0560">Oxidoreductase</keyword>
<dbReference type="InterPro" id="IPR029041">
    <property type="entry name" value="FAD-linked_oxidoreductase-like"/>
</dbReference>
<evidence type="ECO:0000256" key="5">
    <source>
        <dbReference type="ARBA" id="ARBA00023002"/>
    </source>
</evidence>
<protein>
    <recommendedName>
        <fullName evidence="6">Methylenetetrahydrofolate reductase</fullName>
    </recommendedName>
</protein>
<gene>
    <name evidence="7" type="ORF">HF878_00150</name>
</gene>
<comment type="cofactor">
    <cofactor evidence="1 6">
        <name>FAD</name>
        <dbReference type="ChEBI" id="CHEBI:57692"/>
    </cofactor>
</comment>
<keyword evidence="8" id="KW-1185">Reference proteome</keyword>
<dbReference type="RefSeq" id="WP_164175743.1">
    <property type="nucleotide sequence ID" value="NZ_JABAFA010000001.1"/>
</dbReference>
<comment type="pathway">
    <text evidence="2 6">One-carbon metabolism; tetrahydrofolate interconversion.</text>
</comment>
<comment type="caution">
    <text evidence="7">The sequence shown here is derived from an EMBL/GenBank/DDBJ whole genome shotgun (WGS) entry which is preliminary data.</text>
</comment>
<dbReference type="GO" id="GO:0035999">
    <property type="term" value="P:tetrahydrofolate interconversion"/>
    <property type="evidence" value="ECO:0007669"/>
    <property type="project" value="UniProtKB-UniPathway"/>
</dbReference>
<evidence type="ECO:0000256" key="1">
    <source>
        <dbReference type="ARBA" id="ARBA00001974"/>
    </source>
</evidence>
<organism evidence="7 8">
    <name type="scientific">Selenomonas bovis</name>
    <dbReference type="NCBI Taxonomy" id="416586"/>
    <lineage>
        <taxon>Bacteria</taxon>
        <taxon>Bacillati</taxon>
        <taxon>Bacillota</taxon>
        <taxon>Negativicutes</taxon>
        <taxon>Selenomonadales</taxon>
        <taxon>Selenomonadaceae</taxon>
        <taxon>Selenomonas</taxon>
    </lineage>
</organism>